<gene>
    <name evidence="3" type="ORF">ADS79_17065</name>
</gene>
<dbReference type="STRING" id="54915.ADS79_17065"/>
<sequence>MESIYEKIRELRTLQNMTLKELSAKSGLSISFLSQVERGNSSLAITSLQKIAEVLNVPITAFFEEQQNSQYFVPESDRKQFQIEGSSAIYVRLGGDFTGRALEPFHVTLHPGQKQEVVFNHPGEEFYYVIEGQVIFTVDGQEYHLTKGDSIHFPSTLDHTWFNPTEEAAQVVSVLTPVIFKINN</sequence>
<dbReference type="PANTHER" id="PTHR46797:SF25">
    <property type="entry name" value="TRANSCRIPTIONAL REGULATOR"/>
    <property type="match status" value="1"/>
</dbReference>
<dbReference type="GO" id="GO:0003677">
    <property type="term" value="F:DNA binding"/>
    <property type="evidence" value="ECO:0007669"/>
    <property type="project" value="UniProtKB-KW"/>
</dbReference>
<dbReference type="Gene3D" id="1.10.260.40">
    <property type="entry name" value="lambda repressor-like DNA-binding domains"/>
    <property type="match status" value="1"/>
</dbReference>
<evidence type="ECO:0000313" key="4">
    <source>
        <dbReference type="Proteomes" id="UP000036834"/>
    </source>
</evidence>
<protein>
    <submittedName>
        <fullName evidence="3">DNA-binding protein</fullName>
    </submittedName>
</protein>
<dbReference type="CDD" id="cd00093">
    <property type="entry name" value="HTH_XRE"/>
    <property type="match status" value="1"/>
</dbReference>
<evidence type="ECO:0000256" key="1">
    <source>
        <dbReference type="ARBA" id="ARBA00023125"/>
    </source>
</evidence>
<dbReference type="SUPFAM" id="SSF47413">
    <property type="entry name" value="lambda repressor-like DNA-binding domains"/>
    <property type="match status" value="1"/>
</dbReference>
<dbReference type="Pfam" id="PF07883">
    <property type="entry name" value="Cupin_2"/>
    <property type="match status" value="1"/>
</dbReference>
<dbReference type="CDD" id="cd02209">
    <property type="entry name" value="cupin_XRE_C"/>
    <property type="match status" value="1"/>
</dbReference>
<dbReference type="InterPro" id="IPR001387">
    <property type="entry name" value="Cro/C1-type_HTH"/>
</dbReference>
<dbReference type="Pfam" id="PF01381">
    <property type="entry name" value="HTH_3"/>
    <property type="match status" value="1"/>
</dbReference>
<dbReference type="GO" id="GO:0005829">
    <property type="term" value="C:cytosol"/>
    <property type="evidence" value="ECO:0007669"/>
    <property type="project" value="TreeGrafter"/>
</dbReference>
<proteinExistence type="predicted"/>
<name>A0A0K9YPG1_9BACL</name>
<dbReference type="InterPro" id="IPR013096">
    <property type="entry name" value="Cupin_2"/>
</dbReference>
<dbReference type="SUPFAM" id="SSF51182">
    <property type="entry name" value="RmlC-like cupins"/>
    <property type="match status" value="1"/>
</dbReference>
<dbReference type="PANTHER" id="PTHR46797">
    <property type="entry name" value="HTH-TYPE TRANSCRIPTIONAL REGULATOR"/>
    <property type="match status" value="1"/>
</dbReference>
<dbReference type="EMBL" id="LGIQ01000009">
    <property type="protein sequence ID" value="KNB70609.1"/>
    <property type="molecule type" value="Genomic_DNA"/>
</dbReference>
<dbReference type="Gene3D" id="2.60.120.10">
    <property type="entry name" value="Jelly Rolls"/>
    <property type="match status" value="1"/>
</dbReference>
<keyword evidence="1 3" id="KW-0238">DNA-binding</keyword>
<dbReference type="OrthoDB" id="34624at2"/>
<dbReference type="PATRIC" id="fig|54915.3.peg.2480"/>
<dbReference type="GO" id="GO:0003700">
    <property type="term" value="F:DNA-binding transcription factor activity"/>
    <property type="evidence" value="ECO:0007669"/>
    <property type="project" value="TreeGrafter"/>
</dbReference>
<dbReference type="SMART" id="SM00530">
    <property type="entry name" value="HTH_XRE"/>
    <property type="match status" value="1"/>
</dbReference>
<dbReference type="InterPro" id="IPR011051">
    <property type="entry name" value="RmlC_Cupin_sf"/>
</dbReference>
<dbReference type="InterPro" id="IPR010982">
    <property type="entry name" value="Lambda_DNA-bd_dom_sf"/>
</dbReference>
<dbReference type="PROSITE" id="PS50943">
    <property type="entry name" value="HTH_CROC1"/>
    <property type="match status" value="1"/>
</dbReference>
<reference evidence="4" key="1">
    <citation type="submission" date="2015-07" db="EMBL/GenBank/DDBJ databases">
        <title>Genome sequencing project for genomic taxonomy and phylogenomics of Bacillus-like bacteria.</title>
        <authorList>
            <person name="Liu B."/>
            <person name="Wang J."/>
            <person name="Zhu Y."/>
            <person name="Liu G."/>
            <person name="Chen Q."/>
            <person name="Chen Z."/>
            <person name="Lan J."/>
            <person name="Che J."/>
            <person name="Ge C."/>
            <person name="Shi H."/>
            <person name="Pan Z."/>
            <person name="Liu X."/>
        </authorList>
    </citation>
    <scope>NUCLEOTIDE SEQUENCE [LARGE SCALE GENOMIC DNA]</scope>
    <source>
        <strain evidence="4">DSM 9887</strain>
    </source>
</reference>
<comment type="caution">
    <text evidence="3">The sequence shown here is derived from an EMBL/GenBank/DDBJ whole genome shotgun (WGS) entry which is preliminary data.</text>
</comment>
<organism evidence="3 4">
    <name type="scientific">Brevibacillus reuszeri</name>
    <dbReference type="NCBI Taxonomy" id="54915"/>
    <lineage>
        <taxon>Bacteria</taxon>
        <taxon>Bacillati</taxon>
        <taxon>Bacillota</taxon>
        <taxon>Bacilli</taxon>
        <taxon>Bacillales</taxon>
        <taxon>Paenibacillaceae</taxon>
        <taxon>Brevibacillus</taxon>
    </lineage>
</organism>
<dbReference type="AlphaFoldDB" id="A0A0K9YPG1"/>
<evidence type="ECO:0000313" key="3">
    <source>
        <dbReference type="EMBL" id="KNB70609.1"/>
    </source>
</evidence>
<dbReference type="InterPro" id="IPR050807">
    <property type="entry name" value="TransReg_Diox_bact_type"/>
</dbReference>
<accession>A0A0K9YPG1</accession>
<feature type="domain" description="HTH cro/C1-type" evidence="2">
    <location>
        <begin position="8"/>
        <end position="62"/>
    </location>
</feature>
<dbReference type="RefSeq" id="WP_049739612.1">
    <property type="nucleotide sequence ID" value="NZ_BJON01000014.1"/>
</dbReference>
<dbReference type="Proteomes" id="UP000036834">
    <property type="component" value="Unassembled WGS sequence"/>
</dbReference>
<evidence type="ECO:0000259" key="2">
    <source>
        <dbReference type="PROSITE" id="PS50943"/>
    </source>
</evidence>
<dbReference type="InterPro" id="IPR014710">
    <property type="entry name" value="RmlC-like_jellyroll"/>
</dbReference>